<dbReference type="SUPFAM" id="SSF48452">
    <property type="entry name" value="TPR-like"/>
    <property type="match status" value="1"/>
</dbReference>
<dbReference type="AlphaFoldDB" id="A0A246GEC7"/>
<dbReference type="EMBL" id="MTCY01000001">
    <property type="protein sequence ID" value="OWP79749.1"/>
    <property type="molecule type" value="Genomic_DNA"/>
</dbReference>
<dbReference type="InterPro" id="IPR011990">
    <property type="entry name" value="TPR-like_helical_dom_sf"/>
</dbReference>
<dbReference type="SMART" id="SM00028">
    <property type="entry name" value="TPR"/>
    <property type="match status" value="2"/>
</dbReference>
<dbReference type="Pfam" id="PF13181">
    <property type="entry name" value="TPR_8"/>
    <property type="match status" value="2"/>
</dbReference>
<gene>
    <name evidence="2" type="ORF">BWK62_00500</name>
</gene>
<proteinExistence type="predicted"/>
<organism evidence="2 3">
    <name type="scientific">Flavobacterium columnare</name>
    <dbReference type="NCBI Taxonomy" id="996"/>
    <lineage>
        <taxon>Bacteria</taxon>
        <taxon>Pseudomonadati</taxon>
        <taxon>Bacteroidota</taxon>
        <taxon>Flavobacteriia</taxon>
        <taxon>Flavobacteriales</taxon>
        <taxon>Flavobacteriaceae</taxon>
        <taxon>Flavobacterium</taxon>
    </lineage>
</organism>
<name>A0A246GEC7_9FLAO</name>
<evidence type="ECO:0000256" key="1">
    <source>
        <dbReference type="PROSITE-ProRule" id="PRU00339"/>
    </source>
</evidence>
<comment type="caution">
    <text evidence="2">The sequence shown here is derived from an EMBL/GenBank/DDBJ whole genome shotgun (WGS) entry which is preliminary data.</text>
</comment>
<dbReference type="Proteomes" id="UP000198034">
    <property type="component" value="Unassembled WGS sequence"/>
</dbReference>
<accession>A0A246GEC7</accession>
<dbReference type="OrthoDB" id="1249677at2"/>
<dbReference type="Gene3D" id="1.25.40.10">
    <property type="entry name" value="Tetratricopeptide repeat domain"/>
    <property type="match status" value="1"/>
</dbReference>
<dbReference type="PROSITE" id="PS50005">
    <property type="entry name" value="TPR"/>
    <property type="match status" value="1"/>
</dbReference>
<dbReference type="InterPro" id="IPR019734">
    <property type="entry name" value="TPR_rpt"/>
</dbReference>
<keyword evidence="1" id="KW-0802">TPR repeat</keyword>
<reference evidence="2 3" key="1">
    <citation type="journal article" date="2017" name="Infect. Genet. Evol.">
        <title>Comparative genome analysis of fish pathogen Flavobacterium columnare reveals extensive sequence diversity within the species.</title>
        <authorList>
            <person name="Kayansamruaj P."/>
            <person name="Dong H.T."/>
            <person name="Hirono I."/>
            <person name="Kondo H."/>
            <person name="Senapin S."/>
            <person name="Rodkhum C."/>
        </authorList>
    </citation>
    <scope>NUCLEOTIDE SEQUENCE [LARGE SCALE GENOMIC DNA]</scope>
    <source>
        <strain evidence="2 3">1214</strain>
    </source>
</reference>
<evidence type="ECO:0000313" key="2">
    <source>
        <dbReference type="EMBL" id="OWP79749.1"/>
    </source>
</evidence>
<sequence length="188" mass="22231">MIIKSLEEDVYSKIVSLVNKGKLKDGIKNHQNAITFYNQALDVYPKDENEYFGQKYLYELMGNSFEKQEKLNEAVKYFEKASQCYEGLKDKNLLLKISILYSQLNNEELSKHYADLCIQQGGRKLVKESPSLNSLFEDEMKTKNEIVAPNIYKVIDGKEYTFEEWKVYENEQWKIYQEKKNKKIFGLF</sequence>
<evidence type="ECO:0000313" key="3">
    <source>
        <dbReference type="Proteomes" id="UP000198034"/>
    </source>
</evidence>
<feature type="repeat" description="TPR" evidence="1">
    <location>
        <begin position="14"/>
        <end position="47"/>
    </location>
</feature>
<protein>
    <submittedName>
        <fullName evidence="2">Uncharacterized protein</fullName>
    </submittedName>
</protein>